<proteinExistence type="inferred from homology"/>
<dbReference type="Pfam" id="PF00294">
    <property type="entry name" value="PfkB"/>
    <property type="match status" value="1"/>
</dbReference>
<organism evidence="7 8">
    <name type="scientific">Marinomonas polaris DSM 16579</name>
    <dbReference type="NCBI Taxonomy" id="1122206"/>
    <lineage>
        <taxon>Bacteria</taxon>
        <taxon>Pseudomonadati</taxon>
        <taxon>Pseudomonadota</taxon>
        <taxon>Gammaproteobacteria</taxon>
        <taxon>Oceanospirillales</taxon>
        <taxon>Oceanospirillaceae</taxon>
        <taxon>Marinomonas</taxon>
    </lineage>
</organism>
<keyword evidence="3" id="KW-0547">Nucleotide-binding</keyword>
<comment type="similarity">
    <text evidence="1">Belongs to the carbohydrate kinase PfkB family.</text>
</comment>
<protein>
    <submittedName>
        <fullName evidence="7">Sugar or nucleoside kinase, ribokinase family</fullName>
    </submittedName>
</protein>
<name>A0A1M4VF58_9GAMM</name>
<dbReference type="InterPro" id="IPR029056">
    <property type="entry name" value="Ribokinase-like"/>
</dbReference>
<dbReference type="STRING" id="1122206.SAMN02745753_00642"/>
<keyword evidence="2" id="KW-0808">Transferase</keyword>
<evidence type="ECO:0000259" key="6">
    <source>
        <dbReference type="Pfam" id="PF00294"/>
    </source>
</evidence>
<gene>
    <name evidence="7" type="ORF">SAMN02745753_00642</name>
</gene>
<evidence type="ECO:0000256" key="3">
    <source>
        <dbReference type="ARBA" id="ARBA00022741"/>
    </source>
</evidence>
<dbReference type="CDD" id="cd01166">
    <property type="entry name" value="KdgK"/>
    <property type="match status" value="1"/>
</dbReference>
<dbReference type="EMBL" id="FQVF01000003">
    <property type="protein sequence ID" value="SHE67597.1"/>
    <property type="molecule type" value="Genomic_DNA"/>
</dbReference>
<dbReference type="RefSeq" id="WP_072838280.1">
    <property type="nucleotide sequence ID" value="NZ_FQVF01000003.1"/>
</dbReference>
<dbReference type="Proteomes" id="UP000184517">
    <property type="component" value="Unassembled WGS sequence"/>
</dbReference>
<dbReference type="AlphaFoldDB" id="A0A1M4VF58"/>
<accession>A0A1M4VF58</accession>
<dbReference type="InterPro" id="IPR050306">
    <property type="entry name" value="PfkB_Carbo_kinase"/>
</dbReference>
<dbReference type="InterPro" id="IPR011611">
    <property type="entry name" value="PfkB_dom"/>
</dbReference>
<evidence type="ECO:0000256" key="2">
    <source>
        <dbReference type="ARBA" id="ARBA00022679"/>
    </source>
</evidence>
<dbReference type="PANTHER" id="PTHR43085">
    <property type="entry name" value="HEXOKINASE FAMILY MEMBER"/>
    <property type="match status" value="1"/>
</dbReference>
<reference evidence="8" key="1">
    <citation type="submission" date="2016-11" db="EMBL/GenBank/DDBJ databases">
        <authorList>
            <person name="Varghese N."/>
            <person name="Submissions S."/>
        </authorList>
    </citation>
    <scope>NUCLEOTIDE SEQUENCE [LARGE SCALE GENOMIC DNA]</scope>
    <source>
        <strain evidence="8">DSM 16579</strain>
    </source>
</reference>
<evidence type="ECO:0000256" key="4">
    <source>
        <dbReference type="ARBA" id="ARBA00022777"/>
    </source>
</evidence>
<feature type="domain" description="Carbohydrate kinase PfkB" evidence="6">
    <location>
        <begin position="31"/>
        <end position="296"/>
    </location>
</feature>
<evidence type="ECO:0000313" key="7">
    <source>
        <dbReference type="EMBL" id="SHE67597.1"/>
    </source>
</evidence>
<dbReference type="GO" id="GO:0016301">
    <property type="term" value="F:kinase activity"/>
    <property type="evidence" value="ECO:0007669"/>
    <property type="project" value="UniProtKB-KW"/>
</dbReference>
<sequence length="318" mass="34412">MKEVITLGEILVEIMAKKTNQLFIEAGEFLGPYPSGAPAIFINQVAKMKVPASIIGSVGDDDFGKVCLKRLIDNGVNTSLIGVNSELPTGTAFVRYQSNGSRDFIFNIRHSASAAFELTDIAKERLSTCAVLHVMGSSIFSHDVIHMMRAAIEIVKNNGGKISFDPNVRKELLGDSALFAFFKEVLAKTDIFLPSGEELFALTNKQILEDAVESALELGVSEIVLKQGSDGCAFYSHNDYFFMPSFSVEEIDATGAGDTFGATYIACRELGYSPEKSLGLANASGAMAVSHWGPMEGASSEEELNKFIDTFTESLEEI</sequence>
<keyword evidence="8" id="KW-1185">Reference proteome</keyword>
<keyword evidence="5" id="KW-0067">ATP-binding</keyword>
<evidence type="ECO:0000256" key="5">
    <source>
        <dbReference type="ARBA" id="ARBA00022840"/>
    </source>
</evidence>
<evidence type="ECO:0000256" key="1">
    <source>
        <dbReference type="ARBA" id="ARBA00010688"/>
    </source>
</evidence>
<dbReference type="PANTHER" id="PTHR43085:SF1">
    <property type="entry name" value="PSEUDOURIDINE KINASE-RELATED"/>
    <property type="match status" value="1"/>
</dbReference>
<evidence type="ECO:0000313" key="8">
    <source>
        <dbReference type="Proteomes" id="UP000184517"/>
    </source>
</evidence>
<keyword evidence="4 7" id="KW-0418">Kinase</keyword>
<dbReference type="Gene3D" id="3.40.1190.20">
    <property type="match status" value="1"/>
</dbReference>
<dbReference type="SUPFAM" id="SSF53613">
    <property type="entry name" value="Ribokinase-like"/>
    <property type="match status" value="1"/>
</dbReference>
<dbReference type="GO" id="GO:0005524">
    <property type="term" value="F:ATP binding"/>
    <property type="evidence" value="ECO:0007669"/>
    <property type="project" value="UniProtKB-KW"/>
</dbReference>